<feature type="compositionally biased region" description="Polar residues" evidence="5">
    <location>
        <begin position="44"/>
        <end position="81"/>
    </location>
</feature>
<feature type="region of interest" description="Disordered" evidence="5">
    <location>
        <begin position="185"/>
        <end position="207"/>
    </location>
</feature>
<reference evidence="7 8" key="1">
    <citation type="submission" date="2017-03" db="EMBL/GenBank/DDBJ databases">
        <title>Genomes of endolithic fungi from Antarctica.</title>
        <authorList>
            <person name="Coleine C."/>
            <person name="Masonjones S."/>
            <person name="Stajich J.E."/>
        </authorList>
    </citation>
    <scope>NUCLEOTIDE SEQUENCE [LARGE SCALE GENOMIC DNA]</scope>
    <source>
        <strain evidence="7 8">CCFEE 6315</strain>
    </source>
</reference>
<organism evidence="7 8">
    <name type="scientific">Salinomyces thailandicus</name>
    <dbReference type="NCBI Taxonomy" id="706561"/>
    <lineage>
        <taxon>Eukaryota</taxon>
        <taxon>Fungi</taxon>
        <taxon>Dikarya</taxon>
        <taxon>Ascomycota</taxon>
        <taxon>Pezizomycotina</taxon>
        <taxon>Dothideomycetes</taxon>
        <taxon>Dothideomycetidae</taxon>
        <taxon>Mycosphaerellales</taxon>
        <taxon>Teratosphaeriaceae</taxon>
        <taxon>Salinomyces</taxon>
    </lineage>
</organism>
<evidence type="ECO:0000256" key="1">
    <source>
        <dbReference type="ARBA" id="ARBA00022723"/>
    </source>
</evidence>
<evidence type="ECO:0000256" key="4">
    <source>
        <dbReference type="PROSITE-ProRule" id="PRU00723"/>
    </source>
</evidence>
<dbReference type="OrthoDB" id="4347at2759"/>
<feature type="zinc finger region" description="C3H1-type" evidence="4">
    <location>
        <begin position="1025"/>
        <end position="1050"/>
    </location>
</feature>
<sequence>MDHVPQSNDGFNNLFADNQPYHTYNSDFLNGPDQNFNDAGWNLNPGNNFSHQSRGQTALPTTWQGNANPVSTATGNANGQPSPYAFSRGLSNSPAPFQQNPYSGFQYQQQQYQHQQFDPAIFNHAASGRSFNNGYFQYGTANQALGTISPQALQQQARGPTTTSNNHAGMNYSSNTLDQQRFARTPTSLSTNQQAPLPVIPKGKNGGLHSTVDFEEMARATNSDRMGSYLNIGRQTLEWPANRTMVLPPYVPRRSKNDLRKLAGNDATLLAKIGKKSHKKEKPIGLSNHAVAKDAGSPRIKYEGDSSSSEESSDDDDDSSYTSGEESERAPLPSRRPEGIKDAVEYDTIKALWRPKRKTITGEQIKKAMGDFWEVVKPIRDIWKADTAALSQAEEKNKVSELLKSRVKDQRDSLETALRAALKYGHRSIVEFMGENAALVFVCYQFLLDRFKADDLNGQLSRAIFELLAVFTTLSDVTLERTHLDKVLPRYMKMGDAKTAGYAKRITSNVVVAAKDTEKDAPAPPAKPSTNAKSTTSAPSPQKRPGSEPVAGVKRSASTVGEGGLQKKVALGAPKPSATSATVRPNAAATGKKATMTTEAVKPAATTAAPAIKTKQVTAKPSNFFSSLQSTKKPGTSIKAGAPAQATGTKQVPRRPATAAAPTGSSGFSFAETMANLSKPKEEKPVAKPEKDVPPETPEQMSKRLRREARRHLHVKFADSEDLVQVRYFTHDPSEEFGHDDSQMRDVSDAGGEGRALKQHQDRMDVDEEEEEVAEQQLIVFKGPSPIDFTVIDPEDRQRNYVKYGGEVQPESVERAVREQYEADRLLVYYTDETDIPPNPSEPSDPYNGEHSINYKDFGRPDQKWVERAKQRKASRPQPQPQPRPNQLPIQSGFNLAQYLANQQHQQQPQTAHALAQQPQVDISSILANLQSVLPPQQQHSQTAPMMNSVAPAQQLQQSNAGHLDLSAILAAMNSQTTAPQTSAFGSNGAAPMMGFAPQMSLQHQQDEGQGQAARRHEHGEMHLPYKIKPCKFWQEGRCAKGDACTFLHE</sequence>
<proteinExistence type="predicted"/>
<feature type="region of interest" description="Disordered" evidence="5">
    <location>
        <begin position="35"/>
        <end position="102"/>
    </location>
</feature>
<dbReference type="PROSITE" id="PS50103">
    <property type="entry name" value="ZF_C3H1"/>
    <property type="match status" value="1"/>
</dbReference>
<comment type="caution">
    <text evidence="7">The sequence shown here is derived from an EMBL/GenBank/DDBJ whole genome shotgun (WGS) entry which is preliminary data.</text>
</comment>
<feature type="compositionally biased region" description="Polar residues" evidence="5">
    <location>
        <begin position="528"/>
        <end position="540"/>
    </location>
</feature>
<gene>
    <name evidence="7" type="ORF">B0A50_02438</name>
</gene>
<keyword evidence="3 4" id="KW-0862">Zinc</keyword>
<evidence type="ECO:0000256" key="3">
    <source>
        <dbReference type="ARBA" id="ARBA00022833"/>
    </source>
</evidence>
<feature type="region of interest" description="Disordered" evidence="5">
    <location>
        <begin position="273"/>
        <end position="340"/>
    </location>
</feature>
<dbReference type="Proteomes" id="UP000308549">
    <property type="component" value="Unassembled WGS sequence"/>
</dbReference>
<protein>
    <recommendedName>
        <fullName evidence="6">C3H1-type domain-containing protein</fullName>
    </recommendedName>
</protein>
<dbReference type="Pfam" id="PF18345">
    <property type="entry name" value="zf_CCCH_4"/>
    <property type="match status" value="1"/>
</dbReference>
<feature type="compositionally biased region" description="Basic and acidic residues" evidence="5">
    <location>
        <begin position="679"/>
        <end position="694"/>
    </location>
</feature>
<keyword evidence="1 4" id="KW-0479">Metal-binding</keyword>
<evidence type="ECO:0000256" key="2">
    <source>
        <dbReference type="ARBA" id="ARBA00022771"/>
    </source>
</evidence>
<name>A0A4U0U6N1_9PEZI</name>
<evidence type="ECO:0000259" key="6">
    <source>
        <dbReference type="PROSITE" id="PS50103"/>
    </source>
</evidence>
<accession>A0A4U0U6N1</accession>
<evidence type="ECO:0000256" key="5">
    <source>
        <dbReference type="SAM" id="MobiDB-lite"/>
    </source>
</evidence>
<feature type="domain" description="C3H1-type" evidence="6">
    <location>
        <begin position="1025"/>
        <end position="1050"/>
    </location>
</feature>
<evidence type="ECO:0000313" key="8">
    <source>
        <dbReference type="Proteomes" id="UP000308549"/>
    </source>
</evidence>
<feature type="region of interest" description="Disordered" evidence="5">
    <location>
        <begin position="516"/>
        <end position="595"/>
    </location>
</feature>
<feature type="compositionally biased region" description="Polar residues" evidence="5">
    <location>
        <begin position="185"/>
        <end position="195"/>
    </location>
</feature>
<dbReference type="InterPro" id="IPR000571">
    <property type="entry name" value="Znf_CCCH"/>
</dbReference>
<feature type="compositionally biased region" description="Basic and acidic residues" evidence="5">
    <location>
        <begin position="853"/>
        <end position="869"/>
    </location>
</feature>
<dbReference type="AlphaFoldDB" id="A0A4U0U6N1"/>
<feature type="region of interest" description="Disordered" evidence="5">
    <location>
        <begin position="831"/>
        <end position="890"/>
    </location>
</feature>
<keyword evidence="8" id="KW-1185">Reference proteome</keyword>
<dbReference type="InterPro" id="IPR036855">
    <property type="entry name" value="Znf_CCCH_sf"/>
</dbReference>
<dbReference type="SUPFAM" id="SSF90229">
    <property type="entry name" value="CCCH zinc finger"/>
    <property type="match status" value="1"/>
</dbReference>
<feature type="region of interest" description="Disordered" evidence="5">
    <location>
        <begin position="154"/>
        <end position="173"/>
    </location>
</feature>
<feature type="compositionally biased region" description="Low complexity" evidence="5">
    <location>
        <begin position="654"/>
        <end position="671"/>
    </location>
</feature>
<keyword evidence="2 4" id="KW-0863">Zinc-finger</keyword>
<feature type="region of interest" description="Disordered" evidence="5">
    <location>
        <begin position="625"/>
        <end position="703"/>
    </location>
</feature>
<dbReference type="Gene3D" id="4.10.1000.10">
    <property type="entry name" value="Zinc finger, CCCH-type"/>
    <property type="match status" value="1"/>
</dbReference>
<evidence type="ECO:0000313" key="7">
    <source>
        <dbReference type="EMBL" id="TKA30718.1"/>
    </source>
</evidence>
<feature type="compositionally biased region" description="Polar residues" evidence="5">
    <location>
        <begin position="625"/>
        <end position="634"/>
    </location>
</feature>
<dbReference type="GO" id="GO:0008270">
    <property type="term" value="F:zinc ion binding"/>
    <property type="evidence" value="ECO:0007669"/>
    <property type="project" value="UniProtKB-KW"/>
</dbReference>
<dbReference type="EMBL" id="NAJL01000010">
    <property type="protein sequence ID" value="TKA30718.1"/>
    <property type="molecule type" value="Genomic_DNA"/>
</dbReference>